<dbReference type="PANTHER" id="PTHR47211:SF2">
    <property type="entry name" value="TRIHELIX TRANSCRIPTION FACTOR ASR3"/>
    <property type="match status" value="1"/>
</dbReference>
<dbReference type="InterPro" id="IPR044822">
    <property type="entry name" value="Myb_DNA-bind_4"/>
</dbReference>
<dbReference type="AlphaFoldDB" id="A0A8B7C339"/>
<evidence type="ECO:0000256" key="1">
    <source>
        <dbReference type="SAM" id="MobiDB-lite"/>
    </source>
</evidence>
<name>A0A8B7C339_PHODC</name>
<feature type="compositionally biased region" description="Acidic residues" evidence="1">
    <location>
        <begin position="194"/>
        <end position="205"/>
    </location>
</feature>
<sequence>MASAVSMAVGKGREESGGGSAARPHRLPRWTRHEILVLIQGKRVVEGRGRRRAGRAAAMAEPKWVAVASYCLRHGVDRGAMQCRKRWSNLACDFRKIRFWEKGPGAAKGESFWAMRNDRRRQRGLPGFFDRGVYEILDGAAEVKAEGEEAAAAEEEEEEDEGKKAPAADEEDDEEEAIFDSGRTAADDGLSSDFEQEEEPSEEDERPQAMVVVPISERKYEPFPQESSDPEMANNKQSNDNKEKGSSPRGQKRKQTSQEGAGDTKQLIELLERNSKMLTAQLEAQNVNCQLDRDQRKDQANRVLSVLNKLGDALGRIADKL</sequence>
<feature type="region of interest" description="Disordered" evidence="1">
    <location>
        <begin position="145"/>
        <end position="267"/>
    </location>
</feature>
<feature type="domain" description="Myb-like" evidence="2">
    <location>
        <begin position="29"/>
        <end position="91"/>
    </location>
</feature>
<evidence type="ECO:0000259" key="2">
    <source>
        <dbReference type="PROSITE" id="PS50090"/>
    </source>
</evidence>
<dbReference type="InterPro" id="IPR001005">
    <property type="entry name" value="SANT/Myb"/>
</dbReference>
<feature type="compositionally biased region" description="Acidic residues" evidence="1">
    <location>
        <begin position="168"/>
        <end position="178"/>
    </location>
</feature>
<feature type="region of interest" description="Disordered" evidence="1">
    <location>
        <begin position="1"/>
        <end position="25"/>
    </location>
</feature>
<keyword evidence="3" id="KW-1185">Reference proteome</keyword>
<organism evidence="3 4">
    <name type="scientific">Phoenix dactylifera</name>
    <name type="common">Date palm</name>
    <dbReference type="NCBI Taxonomy" id="42345"/>
    <lineage>
        <taxon>Eukaryota</taxon>
        <taxon>Viridiplantae</taxon>
        <taxon>Streptophyta</taxon>
        <taxon>Embryophyta</taxon>
        <taxon>Tracheophyta</taxon>
        <taxon>Spermatophyta</taxon>
        <taxon>Magnoliopsida</taxon>
        <taxon>Liliopsida</taxon>
        <taxon>Arecaceae</taxon>
        <taxon>Coryphoideae</taxon>
        <taxon>Phoeniceae</taxon>
        <taxon>Phoenix</taxon>
    </lineage>
</organism>
<evidence type="ECO:0000313" key="3">
    <source>
        <dbReference type="Proteomes" id="UP000228380"/>
    </source>
</evidence>
<dbReference type="OrthoDB" id="1865198at2759"/>
<protein>
    <submittedName>
        <fullName evidence="4">Trihelix transcription factor ASR3-like</fullName>
    </submittedName>
</protein>
<dbReference type="KEGG" id="pda:103707806"/>
<dbReference type="Pfam" id="PF13837">
    <property type="entry name" value="Myb_DNA-bind_4"/>
    <property type="match status" value="1"/>
</dbReference>
<dbReference type="RefSeq" id="XP_008790688.2">
    <property type="nucleotide sequence ID" value="XM_008792466.3"/>
</dbReference>
<accession>A0A8B7C339</accession>
<feature type="compositionally biased region" description="Acidic residues" evidence="1">
    <location>
        <begin position="148"/>
        <end position="160"/>
    </location>
</feature>
<reference evidence="4" key="2">
    <citation type="submission" date="2025-08" db="UniProtKB">
        <authorList>
            <consortium name="RefSeq"/>
        </authorList>
    </citation>
    <scope>IDENTIFICATION</scope>
    <source>
        <tissue evidence="4">Young leaves</tissue>
    </source>
</reference>
<gene>
    <name evidence="4" type="primary">LOC103707806</name>
</gene>
<dbReference type="Proteomes" id="UP000228380">
    <property type="component" value="Chromosome 7"/>
</dbReference>
<dbReference type="PANTHER" id="PTHR47211">
    <property type="entry name" value="TRIHELIX TRANSCRIPTION FACTOR ASR3"/>
    <property type="match status" value="1"/>
</dbReference>
<proteinExistence type="predicted"/>
<dbReference type="PROSITE" id="PS50090">
    <property type="entry name" value="MYB_LIKE"/>
    <property type="match status" value="1"/>
</dbReference>
<dbReference type="GeneID" id="103707806"/>
<reference evidence="3" key="1">
    <citation type="journal article" date="2019" name="Nat. Commun.">
        <title>Genome-wide association mapping of date palm fruit traits.</title>
        <authorList>
            <person name="Hazzouri K.M."/>
            <person name="Gros-Balthazard M."/>
            <person name="Flowers J.M."/>
            <person name="Copetti D."/>
            <person name="Lemansour A."/>
            <person name="Lebrun M."/>
            <person name="Masmoudi K."/>
            <person name="Ferrand S."/>
            <person name="Dhar M.I."/>
            <person name="Fresquez Z.A."/>
            <person name="Rosas U."/>
            <person name="Zhang J."/>
            <person name="Talag J."/>
            <person name="Lee S."/>
            <person name="Kudrna D."/>
            <person name="Powell R.F."/>
            <person name="Leitch I.J."/>
            <person name="Krueger R.R."/>
            <person name="Wing R.A."/>
            <person name="Amiri K.M.A."/>
            <person name="Purugganan M.D."/>
        </authorList>
    </citation>
    <scope>NUCLEOTIDE SEQUENCE [LARGE SCALE GENOMIC DNA]</scope>
    <source>
        <strain evidence="3">cv. Khalas</strain>
    </source>
</reference>
<dbReference type="Gene3D" id="1.10.10.60">
    <property type="entry name" value="Homeodomain-like"/>
    <property type="match status" value="1"/>
</dbReference>
<evidence type="ECO:0000313" key="4">
    <source>
        <dbReference type="RefSeq" id="XP_008790688.2"/>
    </source>
</evidence>